<dbReference type="RefSeq" id="WP_127084515.1">
    <property type="nucleotide sequence ID" value="NZ_RSCL01000017.1"/>
</dbReference>
<keyword evidence="2" id="KW-1185">Reference proteome</keyword>
<sequence>MVVEYMNRKCQKYYLHQGATKTGKPKYFFSMKNKGTLVKTIPDGYEIYENPNSQVFLQRIQPKIISDEEVAIVDKGMKEFCSLNYYKIDVKKDTIFIYTANQDEKNLVEWLSSFRLTKEADIQKAINNTITYSTMLKFTLIDEERRIFITHRFCFLGSIDDWIDIGCPDILQNLVQKYVKHLGHNSFYELH</sequence>
<evidence type="ECO:0000313" key="1">
    <source>
        <dbReference type="EMBL" id="RUT02254.1"/>
    </source>
</evidence>
<protein>
    <submittedName>
        <fullName evidence="1">Uncharacterized protein</fullName>
    </submittedName>
</protein>
<proteinExistence type="predicted"/>
<dbReference type="OrthoDB" id="528637at2"/>
<dbReference type="AlphaFoldDB" id="A0A3S1CGM4"/>
<gene>
    <name evidence="1" type="ORF">DSM106972_063290</name>
</gene>
<accession>A0A3S1CGM4</accession>
<dbReference type="Proteomes" id="UP000271624">
    <property type="component" value="Unassembled WGS sequence"/>
</dbReference>
<dbReference type="EMBL" id="RSCL01000017">
    <property type="protein sequence ID" value="RUT02254.1"/>
    <property type="molecule type" value="Genomic_DNA"/>
</dbReference>
<reference evidence="1" key="1">
    <citation type="submission" date="2018-12" db="EMBL/GenBank/DDBJ databases">
        <authorList>
            <person name="Will S."/>
            <person name="Neumann-Schaal M."/>
            <person name="Henke P."/>
        </authorList>
    </citation>
    <scope>NUCLEOTIDE SEQUENCE</scope>
    <source>
        <strain evidence="1">PCC 7102</strain>
    </source>
</reference>
<name>A0A3S1CGM4_9CYAN</name>
<reference evidence="1" key="2">
    <citation type="journal article" date="2019" name="Genome Biol. Evol.">
        <title>Day and night: Metabolic profiles and evolutionary relationships of six axenic non-marine cyanobacteria.</title>
        <authorList>
            <person name="Will S.E."/>
            <person name="Henke P."/>
            <person name="Boedeker C."/>
            <person name="Huang S."/>
            <person name="Brinkmann H."/>
            <person name="Rohde M."/>
            <person name="Jarek M."/>
            <person name="Friedl T."/>
            <person name="Seufert S."/>
            <person name="Schumacher M."/>
            <person name="Overmann J."/>
            <person name="Neumann-Schaal M."/>
            <person name="Petersen J."/>
        </authorList>
    </citation>
    <scope>NUCLEOTIDE SEQUENCE [LARGE SCALE GENOMIC DNA]</scope>
    <source>
        <strain evidence="1">PCC 7102</strain>
    </source>
</reference>
<comment type="caution">
    <text evidence="1">The sequence shown here is derived from an EMBL/GenBank/DDBJ whole genome shotgun (WGS) entry which is preliminary data.</text>
</comment>
<evidence type="ECO:0000313" key="2">
    <source>
        <dbReference type="Proteomes" id="UP000271624"/>
    </source>
</evidence>
<organism evidence="1 2">
    <name type="scientific">Dulcicalothrix desertica PCC 7102</name>
    <dbReference type="NCBI Taxonomy" id="232991"/>
    <lineage>
        <taxon>Bacteria</taxon>
        <taxon>Bacillati</taxon>
        <taxon>Cyanobacteriota</taxon>
        <taxon>Cyanophyceae</taxon>
        <taxon>Nostocales</taxon>
        <taxon>Calotrichaceae</taxon>
        <taxon>Dulcicalothrix</taxon>
    </lineage>
</organism>